<dbReference type="AlphaFoldDB" id="Q6IKG5"/>
<gene>
    <name evidence="1" type="ORF">HDC12505</name>
</gene>
<name>Q6IKG5_DROME</name>
<reference evidence="1" key="1">
    <citation type="journal article" date="2003" name="Genome Biol.">
        <title>An integrated gene annotation and transcriptional profiling approach towards the full gene content of the Drosophila genome.</title>
        <authorList>
            <person name="Hild M."/>
            <person name="Beckmann B."/>
            <person name="Haas S.A."/>
            <person name="Koch B."/>
            <person name="Solovyev V."/>
            <person name="Busold C."/>
            <person name="Fellenberg K."/>
            <person name="Boutros M."/>
            <person name="Vingron M."/>
            <person name="Sauer F."/>
            <person name="Hoheisel J.D."/>
            <person name="Paro R."/>
        </authorList>
    </citation>
    <scope>NUCLEOTIDE SEQUENCE</scope>
</reference>
<dbReference type="EMBL" id="BK002401">
    <property type="protein sequence ID" value="DAA03907.1"/>
    <property type="molecule type" value="Genomic_DNA"/>
</dbReference>
<protein>
    <submittedName>
        <fullName evidence="1">HDC12505</fullName>
    </submittedName>
</protein>
<evidence type="ECO:0000313" key="1">
    <source>
        <dbReference type="EMBL" id="DAA03907.1"/>
    </source>
</evidence>
<accession>Q6IKG5</accession>
<proteinExistence type="predicted"/>
<sequence length="119" mass="13885">MPRILSLPVAAPLPEGRWHGNVDMAWPPMALSLVVGRWTSHLHAAFLHTFYASYIPNHSGWTLDQHLVAEVHPKVGGHHRRRLHPVLLSWHFVRCYRTKWSELRCFSACRLAVRYFWAN</sequence>
<organism evidence="1">
    <name type="scientific">Drosophila melanogaster</name>
    <name type="common">Fruit fly</name>
    <dbReference type="NCBI Taxonomy" id="7227"/>
    <lineage>
        <taxon>Eukaryota</taxon>
        <taxon>Metazoa</taxon>
        <taxon>Ecdysozoa</taxon>
        <taxon>Arthropoda</taxon>
        <taxon>Hexapoda</taxon>
        <taxon>Insecta</taxon>
        <taxon>Pterygota</taxon>
        <taxon>Neoptera</taxon>
        <taxon>Endopterygota</taxon>
        <taxon>Diptera</taxon>
        <taxon>Brachycera</taxon>
        <taxon>Muscomorpha</taxon>
        <taxon>Ephydroidea</taxon>
        <taxon>Drosophilidae</taxon>
        <taxon>Drosophila</taxon>
        <taxon>Sophophora</taxon>
    </lineage>
</organism>